<feature type="signal peptide" evidence="1">
    <location>
        <begin position="1"/>
        <end position="23"/>
    </location>
</feature>
<dbReference type="EMBL" id="HBGZ01014763">
    <property type="protein sequence ID" value="CAD9601649.1"/>
    <property type="molecule type" value="Transcribed_RNA"/>
</dbReference>
<sequence length="263" mass="28405">MKSVTIALGCIIQLLSLATLIQAFAPPTNNNAIMTTHHYHQQSTQIKQYTTQQRTQQTTTTQLYSLKPAALPLMDSGKALARSGELLIDLTSKLDLYGGGLSAAGANIRNCGDCLAQAGASARMKTATELVIDELREGSDCLREGTDKLTRAVEESEVDGNTVLKDKIGKMIVPMKQASLWLEEVGASILQKESLDVIAGHLISTGEALLLLSMTVEVLDEESEDGKLSAQRMVYASEQMILAGKELKGEKKDKPKGKSWIKG</sequence>
<gene>
    <name evidence="2" type="ORF">SMAR0320_LOCUS10551</name>
</gene>
<proteinExistence type="predicted"/>
<evidence type="ECO:0000313" key="2">
    <source>
        <dbReference type="EMBL" id="CAD9601649.1"/>
    </source>
</evidence>
<keyword evidence="1" id="KW-0732">Signal</keyword>
<organism evidence="2">
    <name type="scientific">Skeletonema marinoi</name>
    <dbReference type="NCBI Taxonomy" id="267567"/>
    <lineage>
        <taxon>Eukaryota</taxon>
        <taxon>Sar</taxon>
        <taxon>Stramenopiles</taxon>
        <taxon>Ochrophyta</taxon>
        <taxon>Bacillariophyta</taxon>
        <taxon>Coscinodiscophyceae</taxon>
        <taxon>Thalassiosirophycidae</taxon>
        <taxon>Thalassiosirales</taxon>
        <taxon>Skeletonemataceae</taxon>
        <taxon>Skeletonema</taxon>
        <taxon>Skeletonema marinoi-dohrnii complex</taxon>
    </lineage>
</organism>
<dbReference type="AlphaFoldDB" id="A0A7S2PIJ5"/>
<evidence type="ECO:0000256" key="1">
    <source>
        <dbReference type="SAM" id="SignalP"/>
    </source>
</evidence>
<protein>
    <submittedName>
        <fullName evidence="2">Uncharacterized protein</fullName>
    </submittedName>
</protein>
<accession>A0A7S2PIJ5</accession>
<feature type="chain" id="PRO_5031214032" evidence="1">
    <location>
        <begin position="24"/>
        <end position="263"/>
    </location>
</feature>
<name>A0A7S2PIJ5_9STRA</name>
<reference evidence="2" key="1">
    <citation type="submission" date="2021-01" db="EMBL/GenBank/DDBJ databases">
        <authorList>
            <person name="Corre E."/>
            <person name="Pelletier E."/>
            <person name="Niang G."/>
            <person name="Scheremetjew M."/>
            <person name="Finn R."/>
            <person name="Kale V."/>
            <person name="Holt S."/>
            <person name="Cochrane G."/>
            <person name="Meng A."/>
            <person name="Brown T."/>
            <person name="Cohen L."/>
        </authorList>
    </citation>
    <scope>NUCLEOTIDE SEQUENCE</scope>
    <source>
        <strain evidence="2">SM1012Den-03</strain>
    </source>
</reference>